<comment type="caution">
    <text evidence="2">The sequence shown here is derived from an EMBL/GenBank/DDBJ whole genome shotgun (WGS) entry which is preliminary data.</text>
</comment>
<gene>
    <name evidence="2" type="ORF">PPACK8108_LOCUS5574</name>
</gene>
<dbReference type="PANTHER" id="PTHR46579">
    <property type="entry name" value="F5/8 TYPE C DOMAIN-CONTAINING PROTEIN-RELATED"/>
    <property type="match status" value="1"/>
</dbReference>
<dbReference type="AlphaFoldDB" id="A0AAV0AQK0"/>
<sequence>MLSRPDSPTRTESEKSEGSGVPFNLLDFRSDETSDYTFFPYLKDGGWGDSWTPPSDGKIIFEKSTLSFINRLLPRIRIPTWIKRAIPVLGKASFGRLKADEWRNLFTIQLPLILPVYWADGGASARSLFQNFAHLVSMVNLALKQTMNSEKVYKYRRHTLKYLESCLVLFPDTNLAPNHHMAVHLSDCLDKFGPSRSWWSFSMERLMGKVLQTSDNNRLGQLEVTFLKNFCRLGNLQSLMSEHEKFPPQLQPFIPQTQAFSISVEKKTDLVQKGKQDFLDSSILKLLTDKINDSFPAPKNQTWISSSEWCKKSKNKIKDFIPINSAIENLSTYSIENLIFSTFKRNPSNSVIKFKTYSRTSHGIIKKIFHHRRTLNDQSLTDTWMLVQTLAPENSRAENPFSKLDNFDMQVDLKVLESKEVVIHISEIHAHCSWLEYKPFEISPNIERKCIALVSLDR</sequence>
<dbReference type="EMBL" id="CALTRL010001073">
    <property type="protein sequence ID" value="CAH7670836.1"/>
    <property type="molecule type" value="Genomic_DNA"/>
</dbReference>
<evidence type="ECO:0000313" key="3">
    <source>
        <dbReference type="Proteomes" id="UP001153365"/>
    </source>
</evidence>
<dbReference type="Proteomes" id="UP001153365">
    <property type="component" value="Unassembled WGS sequence"/>
</dbReference>
<accession>A0AAV0AQK0</accession>
<evidence type="ECO:0000313" key="2">
    <source>
        <dbReference type="EMBL" id="CAH7670836.1"/>
    </source>
</evidence>
<name>A0AAV0AQK0_PHAPC</name>
<reference evidence="2" key="1">
    <citation type="submission" date="2022-06" db="EMBL/GenBank/DDBJ databases">
        <authorList>
            <consortium name="SYNGENTA / RWTH Aachen University"/>
        </authorList>
    </citation>
    <scope>NUCLEOTIDE SEQUENCE</scope>
</reference>
<feature type="region of interest" description="Disordered" evidence="1">
    <location>
        <begin position="1"/>
        <end position="24"/>
    </location>
</feature>
<protein>
    <submittedName>
        <fullName evidence="2">Expressed protein</fullName>
    </submittedName>
</protein>
<dbReference type="PANTHER" id="PTHR46579:SF1">
    <property type="entry name" value="F5_8 TYPE C DOMAIN-CONTAINING PROTEIN"/>
    <property type="match status" value="1"/>
</dbReference>
<proteinExistence type="predicted"/>
<organism evidence="2 3">
    <name type="scientific">Phakopsora pachyrhizi</name>
    <name type="common">Asian soybean rust disease fungus</name>
    <dbReference type="NCBI Taxonomy" id="170000"/>
    <lineage>
        <taxon>Eukaryota</taxon>
        <taxon>Fungi</taxon>
        <taxon>Dikarya</taxon>
        <taxon>Basidiomycota</taxon>
        <taxon>Pucciniomycotina</taxon>
        <taxon>Pucciniomycetes</taxon>
        <taxon>Pucciniales</taxon>
        <taxon>Phakopsoraceae</taxon>
        <taxon>Phakopsora</taxon>
    </lineage>
</organism>
<evidence type="ECO:0000256" key="1">
    <source>
        <dbReference type="SAM" id="MobiDB-lite"/>
    </source>
</evidence>
<feature type="compositionally biased region" description="Basic and acidic residues" evidence="1">
    <location>
        <begin position="7"/>
        <end position="17"/>
    </location>
</feature>
<keyword evidence="3" id="KW-1185">Reference proteome</keyword>